<evidence type="ECO:0000313" key="2">
    <source>
        <dbReference type="Proteomes" id="UP001235849"/>
    </source>
</evidence>
<dbReference type="EMBL" id="JAQOSO010000011">
    <property type="protein sequence ID" value="MDJ1173031.1"/>
    <property type="molecule type" value="Genomic_DNA"/>
</dbReference>
<protein>
    <submittedName>
        <fullName evidence="1">Type II toxin-antitoxin system VapB family antitoxin</fullName>
    </submittedName>
</protein>
<organism evidence="1 2">
    <name type="scientific">Roseofilum capinflatum BLCC-M114</name>
    <dbReference type="NCBI Taxonomy" id="3022440"/>
    <lineage>
        <taxon>Bacteria</taxon>
        <taxon>Bacillati</taxon>
        <taxon>Cyanobacteriota</taxon>
        <taxon>Cyanophyceae</taxon>
        <taxon>Desertifilales</taxon>
        <taxon>Desertifilaceae</taxon>
        <taxon>Roseofilum</taxon>
        <taxon>Roseofilum capinflatum</taxon>
    </lineage>
</organism>
<proteinExistence type="predicted"/>
<sequence length="164" mass="19021">MEKNNLGTLIEINPKLLQEALDLSNYPTPTELIEAALQEYIQRQRQLDDREEFASLLQKTCKDLNDETELKVLLLGMGDDVNSVVEDFLDLDFNVRKSNVDKDGNPCDIFIFDLVKEIEDILDPLGRQLGDNPDSLETLPKWVKDDYPEWYQKYVDLIESNKKK</sequence>
<dbReference type="RefSeq" id="WP_283765408.1">
    <property type="nucleotide sequence ID" value="NZ_JAQOSO010000011.1"/>
</dbReference>
<comment type="caution">
    <text evidence="1">The sequence shown here is derived from an EMBL/GenBank/DDBJ whole genome shotgun (WGS) entry which is preliminary data.</text>
</comment>
<keyword evidence="2" id="KW-1185">Reference proteome</keyword>
<gene>
    <name evidence="1" type="ORF">PMG25_02900</name>
</gene>
<dbReference type="Proteomes" id="UP001235849">
    <property type="component" value="Unassembled WGS sequence"/>
</dbReference>
<reference evidence="1 2" key="1">
    <citation type="submission" date="2023-01" db="EMBL/GenBank/DDBJ databases">
        <title>Novel diversity within Roseofilum (Cyanobacteria; Desertifilaceae) from marine benthic mats with descriptions of four novel species.</title>
        <authorList>
            <person name="Wang Y."/>
            <person name="Berthold D.E."/>
            <person name="Hu J."/>
            <person name="Lefler F.W."/>
            <person name="Laughinghouse H.D. IV."/>
        </authorList>
    </citation>
    <scope>NUCLEOTIDE SEQUENCE [LARGE SCALE GENOMIC DNA]</scope>
    <source>
        <strain evidence="1 2">BLCC-M114</strain>
    </source>
</reference>
<name>A0ABT7B3B1_9CYAN</name>
<evidence type="ECO:0000313" key="1">
    <source>
        <dbReference type="EMBL" id="MDJ1173031.1"/>
    </source>
</evidence>
<dbReference type="InterPro" id="IPR019239">
    <property type="entry name" value="VapB_antitoxin"/>
</dbReference>
<dbReference type="Pfam" id="PF09957">
    <property type="entry name" value="VapB_antitoxin"/>
    <property type="match status" value="1"/>
</dbReference>
<accession>A0ABT7B3B1</accession>